<protein>
    <submittedName>
        <fullName evidence="1">Uncharacterized protein</fullName>
    </submittedName>
</protein>
<proteinExistence type="predicted"/>
<accession>A0A318E8B7</accession>
<name>A0A318E8B7_9GAMM</name>
<evidence type="ECO:0000313" key="2">
    <source>
        <dbReference type="Proteomes" id="UP000248330"/>
    </source>
</evidence>
<keyword evidence="2" id="KW-1185">Reference proteome</keyword>
<gene>
    <name evidence="1" type="ORF">C8D93_10956</name>
</gene>
<sequence>MSPDELAAGVELSVVRGSIRLPRALCEACFPHAGSVALLARDGELLLLPLAPDSVGGLLLKHRNAQGDRVVHAAEFLRAQGIVDDFTEQRLLAQWRPQVGALFLTARTRV</sequence>
<evidence type="ECO:0000313" key="1">
    <source>
        <dbReference type="EMBL" id="PXV65677.1"/>
    </source>
</evidence>
<dbReference type="OrthoDB" id="8081572at2"/>
<dbReference type="RefSeq" id="WP_110266069.1">
    <property type="nucleotide sequence ID" value="NZ_CAWNXA010000009.1"/>
</dbReference>
<dbReference type="AlphaFoldDB" id="A0A318E8B7"/>
<organism evidence="1 2">
    <name type="scientific">Sinimarinibacterium flocculans</name>
    <dbReference type="NCBI Taxonomy" id="985250"/>
    <lineage>
        <taxon>Bacteria</taxon>
        <taxon>Pseudomonadati</taxon>
        <taxon>Pseudomonadota</taxon>
        <taxon>Gammaproteobacteria</taxon>
        <taxon>Nevskiales</taxon>
        <taxon>Nevskiaceae</taxon>
        <taxon>Sinimarinibacterium</taxon>
    </lineage>
</organism>
<dbReference type="EMBL" id="QICN01000009">
    <property type="protein sequence ID" value="PXV65677.1"/>
    <property type="molecule type" value="Genomic_DNA"/>
</dbReference>
<comment type="caution">
    <text evidence="1">The sequence shown here is derived from an EMBL/GenBank/DDBJ whole genome shotgun (WGS) entry which is preliminary data.</text>
</comment>
<reference evidence="1 2" key="1">
    <citation type="submission" date="2018-04" db="EMBL/GenBank/DDBJ databases">
        <title>Genomic Encyclopedia of Type Strains, Phase IV (KMG-IV): sequencing the most valuable type-strain genomes for metagenomic binning, comparative biology and taxonomic classification.</title>
        <authorList>
            <person name="Goeker M."/>
        </authorList>
    </citation>
    <scope>NUCLEOTIDE SEQUENCE [LARGE SCALE GENOMIC DNA]</scope>
    <source>
        <strain evidence="1 2">DSM 104150</strain>
    </source>
</reference>
<dbReference type="Proteomes" id="UP000248330">
    <property type="component" value="Unassembled WGS sequence"/>
</dbReference>